<sequence length="207" mass="22695">MNISITEKKADCTITMSDDDLLALMTGKMNPQTAFFQGKLKIADSGGQMNWSSGFLLLWLLSFSCSAICEEKHSSDSMENHTGGTTAPEVQILYCPPDCNCNLDGTVDCGGVDLKEFPRNLSTSILHLSLQNNALEVIPMEELSRLQNLETFNVQNNRLTSKGLPDDAFCSLENLLYLYLANNKVAYNAIEMDLDVGRPNVTVGVTA</sequence>
<dbReference type="Proteomes" id="UP000288216">
    <property type="component" value="Unassembled WGS sequence"/>
</dbReference>
<dbReference type="InterPro" id="IPR032675">
    <property type="entry name" value="LRR_dom_sf"/>
</dbReference>
<comment type="caution">
    <text evidence="6">The sequence shown here is derived from an EMBL/GenBank/DDBJ whole genome shotgun (WGS) entry which is preliminary data.</text>
</comment>
<protein>
    <recommendedName>
        <fullName evidence="5">LRRNT domain-containing protein</fullName>
    </recommendedName>
</protein>
<dbReference type="InterPro" id="IPR000372">
    <property type="entry name" value="LRRNT"/>
</dbReference>
<keyword evidence="2" id="KW-0732">Signal</keyword>
<name>A0A401NNV8_SCYTO</name>
<proteinExistence type="predicted"/>
<organism evidence="6 7">
    <name type="scientific">Scyliorhinus torazame</name>
    <name type="common">Cloudy catshark</name>
    <name type="synonym">Catulus torazame</name>
    <dbReference type="NCBI Taxonomy" id="75743"/>
    <lineage>
        <taxon>Eukaryota</taxon>
        <taxon>Metazoa</taxon>
        <taxon>Chordata</taxon>
        <taxon>Craniata</taxon>
        <taxon>Vertebrata</taxon>
        <taxon>Chondrichthyes</taxon>
        <taxon>Elasmobranchii</taxon>
        <taxon>Galeomorphii</taxon>
        <taxon>Galeoidea</taxon>
        <taxon>Carcharhiniformes</taxon>
        <taxon>Scyliorhinidae</taxon>
        <taxon>Scyliorhinus</taxon>
    </lineage>
</organism>
<dbReference type="Gene3D" id="3.80.10.10">
    <property type="entry name" value="Ribonuclease Inhibitor"/>
    <property type="match status" value="1"/>
</dbReference>
<dbReference type="SUPFAM" id="SSF55718">
    <property type="entry name" value="SCP-like"/>
    <property type="match status" value="1"/>
</dbReference>
<evidence type="ECO:0000256" key="1">
    <source>
        <dbReference type="ARBA" id="ARBA00022614"/>
    </source>
</evidence>
<dbReference type="AlphaFoldDB" id="A0A401NNV8"/>
<keyword evidence="3" id="KW-0677">Repeat</keyword>
<feature type="domain" description="LRRNT" evidence="5">
    <location>
        <begin position="94"/>
        <end position="127"/>
    </location>
</feature>
<dbReference type="InterPro" id="IPR001611">
    <property type="entry name" value="Leu-rich_rpt"/>
</dbReference>
<keyword evidence="4" id="KW-0325">Glycoprotein</keyword>
<dbReference type="Gene3D" id="3.30.1050.10">
    <property type="entry name" value="SCP2 sterol-binding domain"/>
    <property type="match status" value="1"/>
</dbReference>
<dbReference type="Pfam" id="PF13855">
    <property type="entry name" value="LRR_8"/>
    <property type="match status" value="1"/>
</dbReference>
<evidence type="ECO:0000256" key="4">
    <source>
        <dbReference type="ARBA" id="ARBA00023180"/>
    </source>
</evidence>
<dbReference type="EMBL" id="BFAA01003915">
    <property type="protein sequence ID" value="GCB62560.1"/>
    <property type="molecule type" value="Genomic_DNA"/>
</dbReference>
<dbReference type="STRING" id="75743.A0A401NNV8"/>
<dbReference type="InterPro" id="IPR050333">
    <property type="entry name" value="SLRP"/>
</dbReference>
<dbReference type="InterPro" id="IPR036527">
    <property type="entry name" value="SCP2_sterol-bd_dom_sf"/>
</dbReference>
<dbReference type="SMART" id="SM00013">
    <property type="entry name" value="LRRNT"/>
    <property type="match status" value="1"/>
</dbReference>
<dbReference type="PANTHER" id="PTHR45712">
    <property type="entry name" value="AGAP008170-PA"/>
    <property type="match status" value="1"/>
</dbReference>
<dbReference type="OrthoDB" id="5327538at2759"/>
<evidence type="ECO:0000313" key="6">
    <source>
        <dbReference type="EMBL" id="GCB62560.1"/>
    </source>
</evidence>
<dbReference type="SUPFAM" id="SSF52058">
    <property type="entry name" value="L domain-like"/>
    <property type="match status" value="1"/>
</dbReference>
<evidence type="ECO:0000256" key="2">
    <source>
        <dbReference type="ARBA" id="ARBA00022729"/>
    </source>
</evidence>
<dbReference type="GO" id="GO:0005615">
    <property type="term" value="C:extracellular space"/>
    <property type="evidence" value="ECO:0007669"/>
    <property type="project" value="TreeGrafter"/>
</dbReference>
<accession>A0A401NNV8</accession>
<dbReference type="PANTHER" id="PTHR45712:SF22">
    <property type="entry name" value="INSULIN-LIKE GROWTH FACTOR-BINDING PROTEIN COMPLEX ACID LABILE SUBUNIT"/>
    <property type="match status" value="1"/>
</dbReference>
<reference evidence="6 7" key="1">
    <citation type="journal article" date="2018" name="Nat. Ecol. Evol.">
        <title>Shark genomes provide insights into elasmobranch evolution and the origin of vertebrates.</title>
        <authorList>
            <person name="Hara Y"/>
            <person name="Yamaguchi K"/>
            <person name="Onimaru K"/>
            <person name="Kadota M"/>
            <person name="Koyanagi M"/>
            <person name="Keeley SD"/>
            <person name="Tatsumi K"/>
            <person name="Tanaka K"/>
            <person name="Motone F"/>
            <person name="Kageyama Y"/>
            <person name="Nozu R"/>
            <person name="Adachi N"/>
            <person name="Nishimura O"/>
            <person name="Nakagawa R"/>
            <person name="Tanegashima C"/>
            <person name="Kiyatake I"/>
            <person name="Matsumoto R"/>
            <person name="Murakumo K"/>
            <person name="Nishida K"/>
            <person name="Terakita A"/>
            <person name="Kuratani S"/>
            <person name="Sato K"/>
            <person name="Hyodo S Kuraku.S."/>
        </authorList>
    </citation>
    <scope>NUCLEOTIDE SEQUENCE [LARGE SCALE GENOMIC DNA]</scope>
</reference>
<dbReference type="Pfam" id="PF02036">
    <property type="entry name" value="SCP2"/>
    <property type="match status" value="1"/>
</dbReference>
<evidence type="ECO:0000313" key="7">
    <source>
        <dbReference type="Proteomes" id="UP000288216"/>
    </source>
</evidence>
<evidence type="ECO:0000256" key="3">
    <source>
        <dbReference type="ARBA" id="ARBA00022737"/>
    </source>
</evidence>
<dbReference type="InterPro" id="IPR003033">
    <property type="entry name" value="SCP2_sterol-bd_dom"/>
</dbReference>
<keyword evidence="7" id="KW-1185">Reference proteome</keyword>
<evidence type="ECO:0000259" key="5">
    <source>
        <dbReference type="SMART" id="SM00013"/>
    </source>
</evidence>
<keyword evidence="1" id="KW-0433">Leucine-rich repeat</keyword>
<gene>
    <name evidence="6" type="ORF">scyTo_0009540</name>
</gene>